<organism evidence="2 3">
    <name type="scientific">Candidatus Nitrospira allomarina</name>
    <dbReference type="NCBI Taxonomy" id="3020900"/>
    <lineage>
        <taxon>Bacteria</taxon>
        <taxon>Pseudomonadati</taxon>
        <taxon>Nitrospirota</taxon>
        <taxon>Nitrospiria</taxon>
        <taxon>Nitrospirales</taxon>
        <taxon>Nitrospiraceae</taxon>
        <taxon>Nitrospira</taxon>
    </lineage>
</organism>
<accession>A0AA96G8I7</accession>
<dbReference type="EMBL" id="CP116967">
    <property type="protein sequence ID" value="WNM56362.1"/>
    <property type="molecule type" value="Genomic_DNA"/>
</dbReference>
<feature type="compositionally biased region" description="Polar residues" evidence="1">
    <location>
        <begin position="87"/>
        <end position="105"/>
    </location>
</feature>
<name>A0AA96G8I7_9BACT</name>
<evidence type="ECO:0000313" key="2">
    <source>
        <dbReference type="EMBL" id="WNM56362.1"/>
    </source>
</evidence>
<sequence length="105" mass="11197">MKKFSVVATVVLNLVLIGSLAFGNPGLLPKHPGYPMGNFKDPVLGMPTANDPGQSPPSLEESLKQAAAFHDAHAINPMEETRPNIVYDTQKTVPTGSGNNEKSKK</sequence>
<feature type="region of interest" description="Disordered" evidence="1">
    <location>
        <begin position="78"/>
        <end position="105"/>
    </location>
</feature>
<gene>
    <name evidence="2" type="ORF">PP769_10225</name>
</gene>
<dbReference type="AlphaFoldDB" id="A0AA96G8I7"/>
<keyword evidence="3" id="KW-1185">Reference proteome</keyword>
<evidence type="ECO:0000313" key="3">
    <source>
        <dbReference type="Proteomes" id="UP001302719"/>
    </source>
</evidence>
<evidence type="ECO:0000256" key="1">
    <source>
        <dbReference type="SAM" id="MobiDB-lite"/>
    </source>
</evidence>
<dbReference type="RefSeq" id="WP_312639946.1">
    <property type="nucleotide sequence ID" value="NZ_CP116967.1"/>
</dbReference>
<protein>
    <submittedName>
        <fullName evidence="2">Uncharacterized protein</fullName>
    </submittedName>
</protein>
<dbReference type="Proteomes" id="UP001302719">
    <property type="component" value="Chromosome"/>
</dbReference>
<proteinExistence type="predicted"/>
<reference evidence="2 3" key="1">
    <citation type="submission" date="2023-01" db="EMBL/GenBank/DDBJ databases">
        <title>Cultivation and genomic characterization of new, ubiquitous marine nitrite-oxidizing bacteria from the Nitrospirales.</title>
        <authorList>
            <person name="Mueller A.J."/>
            <person name="Daebeler A."/>
            <person name="Herbold C.W."/>
            <person name="Kirkegaard R.H."/>
            <person name="Daims H."/>
        </authorList>
    </citation>
    <scope>NUCLEOTIDE SEQUENCE [LARGE SCALE GENOMIC DNA]</scope>
    <source>
        <strain evidence="2 3">VA</strain>
    </source>
</reference>
<dbReference type="KEGG" id="nall:PP769_10225"/>